<dbReference type="RefSeq" id="WP_074443868.1">
    <property type="nucleotide sequence ID" value="NZ_FMBM01000001.1"/>
</dbReference>
<proteinExistence type="inferred from homology"/>
<evidence type="ECO:0000256" key="7">
    <source>
        <dbReference type="ARBA" id="ARBA00023136"/>
    </source>
</evidence>
<keyword evidence="4 8" id="KW-1003">Cell membrane</keyword>
<keyword evidence="6 9" id="KW-1133">Transmembrane helix</keyword>
<feature type="transmembrane region" description="Helical" evidence="9">
    <location>
        <begin position="25"/>
        <end position="46"/>
    </location>
</feature>
<keyword evidence="7 8" id="KW-0472">Membrane</keyword>
<dbReference type="InterPro" id="IPR003784">
    <property type="entry name" value="BioY"/>
</dbReference>
<comment type="caution">
    <text evidence="10">The sequence shown here is derived from an EMBL/GenBank/DDBJ whole genome shotgun (WGS) entry which is preliminary data.</text>
</comment>
<dbReference type="AlphaFoldDB" id="A0A0P8A1K1"/>
<dbReference type="Gene3D" id="1.10.1760.20">
    <property type="match status" value="1"/>
</dbReference>
<dbReference type="OrthoDB" id="9803495at2"/>
<dbReference type="STRING" id="1653334.GA0071312_1051"/>
<dbReference type="PATRIC" id="fig|1653334.4.peg.1283"/>
<dbReference type="PIRSF" id="PIRSF016661">
    <property type="entry name" value="BioY"/>
    <property type="match status" value="1"/>
</dbReference>
<keyword evidence="5 9" id="KW-0812">Transmembrane</keyword>
<evidence type="ECO:0000313" key="10">
    <source>
        <dbReference type="EMBL" id="KPQ09024.1"/>
    </source>
</evidence>
<dbReference type="EMBL" id="FMBM01000001">
    <property type="protein sequence ID" value="SCC79627.1"/>
    <property type="molecule type" value="Genomic_DNA"/>
</dbReference>
<dbReference type="GO" id="GO:0015225">
    <property type="term" value="F:biotin transmembrane transporter activity"/>
    <property type="evidence" value="ECO:0007669"/>
    <property type="project" value="UniProtKB-UniRule"/>
</dbReference>
<dbReference type="PANTHER" id="PTHR34295">
    <property type="entry name" value="BIOTIN TRANSPORTER BIOY"/>
    <property type="match status" value="1"/>
</dbReference>
<evidence type="ECO:0000313" key="12">
    <source>
        <dbReference type="Proteomes" id="UP000050497"/>
    </source>
</evidence>
<feature type="transmembrane region" description="Helical" evidence="9">
    <location>
        <begin position="58"/>
        <end position="84"/>
    </location>
</feature>
<evidence type="ECO:0000256" key="4">
    <source>
        <dbReference type="ARBA" id="ARBA00022475"/>
    </source>
</evidence>
<dbReference type="PANTHER" id="PTHR34295:SF4">
    <property type="entry name" value="BIOTIN TRANSPORTER BIOY-RELATED"/>
    <property type="match status" value="1"/>
</dbReference>
<comment type="similarity">
    <text evidence="2 8">Belongs to the BioY family.</text>
</comment>
<evidence type="ECO:0000256" key="3">
    <source>
        <dbReference type="ARBA" id="ARBA00022448"/>
    </source>
</evidence>
<dbReference type="Proteomes" id="UP000182800">
    <property type="component" value="Unassembled WGS sequence"/>
</dbReference>
<dbReference type="EMBL" id="LJSX01000037">
    <property type="protein sequence ID" value="KPQ09024.1"/>
    <property type="molecule type" value="Genomic_DNA"/>
</dbReference>
<dbReference type="Proteomes" id="UP000050497">
    <property type="component" value="Unassembled WGS sequence"/>
</dbReference>
<evidence type="ECO:0000256" key="8">
    <source>
        <dbReference type="PIRNR" id="PIRNR016661"/>
    </source>
</evidence>
<feature type="transmembrane region" description="Helical" evidence="9">
    <location>
        <begin position="104"/>
        <end position="122"/>
    </location>
</feature>
<evidence type="ECO:0000256" key="2">
    <source>
        <dbReference type="ARBA" id="ARBA00010692"/>
    </source>
</evidence>
<gene>
    <name evidence="10" type="primary">bioY</name>
    <name evidence="11" type="ORF">GA0071312_1051</name>
    <name evidence="10" type="ORF">HLUCCO17_16605</name>
</gene>
<protein>
    <recommendedName>
        <fullName evidence="8">Biotin transporter</fullName>
    </recommendedName>
</protein>
<dbReference type="GO" id="GO:0005886">
    <property type="term" value="C:plasma membrane"/>
    <property type="evidence" value="ECO:0007669"/>
    <property type="project" value="UniProtKB-SubCell"/>
</dbReference>
<evidence type="ECO:0000313" key="13">
    <source>
        <dbReference type="Proteomes" id="UP000182800"/>
    </source>
</evidence>
<dbReference type="Pfam" id="PF02632">
    <property type="entry name" value="BioY"/>
    <property type="match status" value="1"/>
</dbReference>
<feature type="transmembrane region" description="Helical" evidence="9">
    <location>
        <begin position="134"/>
        <end position="154"/>
    </location>
</feature>
<keyword evidence="3 8" id="KW-0813">Transport</keyword>
<comment type="subcellular location">
    <subcellularLocation>
        <location evidence="1 8">Cell membrane</location>
        <topology evidence="1 8">Multi-pass membrane protein</topology>
    </subcellularLocation>
</comment>
<evidence type="ECO:0000313" key="11">
    <source>
        <dbReference type="EMBL" id="SCC79627.1"/>
    </source>
</evidence>
<evidence type="ECO:0000256" key="6">
    <source>
        <dbReference type="ARBA" id="ARBA00022989"/>
    </source>
</evidence>
<accession>A0A0P8A1K1</accession>
<name>A0A0P8A1K1_9HYPH</name>
<reference evidence="10 12" key="1">
    <citation type="submission" date="2015-09" db="EMBL/GenBank/DDBJ databases">
        <title>Identification and resolution of microdiversity through metagenomic sequencing of parallel consortia.</title>
        <authorList>
            <person name="Nelson W.C."/>
            <person name="Romine M.F."/>
            <person name="Lindemann S.R."/>
        </authorList>
    </citation>
    <scope>NUCLEOTIDE SEQUENCE [LARGE SCALE GENOMIC DNA]</scope>
    <source>
        <strain evidence="10">HL-109</strain>
    </source>
</reference>
<evidence type="ECO:0000256" key="5">
    <source>
        <dbReference type="ARBA" id="ARBA00022692"/>
    </source>
</evidence>
<evidence type="ECO:0000256" key="1">
    <source>
        <dbReference type="ARBA" id="ARBA00004651"/>
    </source>
</evidence>
<feature type="transmembrane region" description="Helical" evidence="9">
    <location>
        <begin position="160"/>
        <end position="178"/>
    </location>
</feature>
<organism evidence="10 12">
    <name type="scientific">Saliniramus fredricksonii</name>
    <dbReference type="NCBI Taxonomy" id="1653334"/>
    <lineage>
        <taxon>Bacteria</taxon>
        <taxon>Pseudomonadati</taxon>
        <taxon>Pseudomonadota</taxon>
        <taxon>Alphaproteobacteria</taxon>
        <taxon>Hyphomicrobiales</taxon>
        <taxon>Salinarimonadaceae</taxon>
        <taxon>Saliniramus</taxon>
    </lineage>
</organism>
<reference evidence="11 13" key="2">
    <citation type="submission" date="2016-08" db="EMBL/GenBank/DDBJ databases">
        <authorList>
            <person name="Varghese N."/>
            <person name="Submissions Spin"/>
        </authorList>
    </citation>
    <scope>NUCLEOTIDE SEQUENCE [LARGE SCALE GENOMIC DNA]</scope>
    <source>
        <strain evidence="11 13">HL-109</strain>
    </source>
</reference>
<sequence>MTNSPEPQPPENGSRPEEVLRTLELVHIALFAAIIAVLGLVPAIPIPFLPVPITAQTLGVMLAGTVLGSWRGMLAVLVFIALVAMGMPLLPGGRGGLPVFLEPTAGFLLTWPIGAFVIGWLMQRFGREGAFVPAFLASLVGGIVVIYAGGIAWLDLVAGIPLQIAATGVLAFVPGDLIKAAAAASVASSVHRVYPSLARTGS</sequence>
<evidence type="ECO:0000256" key="9">
    <source>
        <dbReference type="SAM" id="Phobius"/>
    </source>
</evidence>
<keyword evidence="13" id="KW-1185">Reference proteome</keyword>